<evidence type="ECO:0000313" key="2">
    <source>
        <dbReference type="Proteomes" id="UP000314294"/>
    </source>
</evidence>
<organism evidence="1 2">
    <name type="scientific">Liparis tanakae</name>
    <name type="common">Tanaka's snailfish</name>
    <dbReference type="NCBI Taxonomy" id="230148"/>
    <lineage>
        <taxon>Eukaryota</taxon>
        <taxon>Metazoa</taxon>
        <taxon>Chordata</taxon>
        <taxon>Craniata</taxon>
        <taxon>Vertebrata</taxon>
        <taxon>Euteleostomi</taxon>
        <taxon>Actinopterygii</taxon>
        <taxon>Neopterygii</taxon>
        <taxon>Teleostei</taxon>
        <taxon>Neoteleostei</taxon>
        <taxon>Acanthomorphata</taxon>
        <taxon>Eupercaria</taxon>
        <taxon>Perciformes</taxon>
        <taxon>Cottioidei</taxon>
        <taxon>Cottales</taxon>
        <taxon>Liparidae</taxon>
        <taxon>Liparis</taxon>
    </lineage>
</organism>
<accession>A0A4Z2I5F6</accession>
<dbReference type="AlphaFoldDB" id="A0A4Z2I5F6"/>
<dbReference type="EMBL" id="SRLO01000136">
    <property type="protein sequence ID" value="TNN72534.1"/>
    <property type="molecule type" value="Genomic_DNA"/>
</dbReference>
<gene>
    <name evidence="1" type="ORF">EYF80_017310</name>
</gene>
<protein>
    <submittedName>
        <fullName evidence="1">Uncharacterized protein</fullName>
    </submittedName>
</protein>
<dbReference type="Proteomes" id="UP000314294">
    <property type="component" value="Unassembled WGS sequence"/>
</dbReference>
<keyword evidence="2" id="KW-1185">Reference proteome</keyword>
<proteinExistence type="predicted"/>
<comment type="caution">
    <text evidence="1">The sequence shown here is derived from an EMBL/GenBank/DDBJ whole genome shotgun (WGS) entry which is preliminary data.</text>
</comment>
<evidence type="ECO:0000313" key="1">
    <source>
        <dbReference type="EMBL" id="TNN72534.1"/>
    </source>
</evidence>
<reference evidence="1 2" key="1">
    <citation type="submission" date="2019-03" db="EMBL/GenBank/DDBJ databases">
        <title>First draft genome of Liparis tanakae, snailfish: a comprehensive survey of snailfish specific genes.</title>
        <authorList>
            <person name="Kim W."/>
            <person name="Song I."/>
            <person name="Jeong J.-H."/>
            <person name="Kim D."/>
            <person name="Kim S."/>
            <person name="Ryu S."/>
            <person name="Song J.Y."/>
            <person name="Lee S.K."/>
        </authorList>
    </citation>
    <scope>NUCLEOTIDE SEQUENCE [LARGE SCALE GENOMIC DNA]</scope>
    <source>
        <tissue evidence="1">Muscle</tissue>
    </source>
</reference>
<sequence length="167" mass="18496">MYFGLIHFEKEEIPLRALLLPNTGQHPKESPVSRGNVLPYVQCGQHSGLESPHRGQHQTLPPFCPTASLADRPAKEQNKLMAPRQMCSGCDVGHKDGGERMNEKKMQECPLDQGFIENHGELARGKMQLCTHALVLGKPMDSNTSRVDPCLMVLGRLCRCLRGVTLA</sequence>
<name>A0A4Z2I5F6_9TELE</name>